<dbReference type="Proteomes" id="UP000192578">
    <property type="component" value="Unassembled WGS sequence"/>
</dbReference>
<dbReference type="AlphaFoldDB" id="A0A9X6NH56"/>
<dbReference type="PROSITE" id="PS50800">
    <property type="entry name" value="SAP"/>
    <property type="match status" value="1"/>
</dbReference>
<dbReference type="EMBL" id="MTYJ01000344">
    <property type="protein sequence ID" value="OWA53770.1"/>
    <property type="molecule type" value="Genomic_DNA"/>
</dbReference>
<evidence type="ECO:0000313" key="4">
    <source>
        <dbReference type="Proteomes" id="UP000192578"/>
    </source>
</evidence>
<sequence>MQYTADRLKLLRVPQLKKILDEMSLTTTGLELDLIERIVADQVDHQDVTLYMSGPPATSASVGAATAVVVPTPTISQDTIADLVQHLELRPQAARLWKMPGSHRALIQANDQRGGRIPRPTLRRRAENSAVAEVGETPNPGHAPPTRSVRHPPAVQPSCTLGFSR</sequence>
<feature type="domain" description="SAP" evidence="2">
    <location>
        <begin position="8"/>
        <end position="42"/>
    </location>
</feature>
<dbReference type="InterPro" id="IPR003034">
    <property type="entry name" value="SAP_dom"/>
</dbReference>
<reference evidence="4" key="1">
    <citation type="submission" date="2017-01" db="EMBL/GenBank/DDBJ databases">
        <title>Comparative genomics of anhydrobiosis in the tardigrade Hypsibius dujardini.</title>
        <authorList>
            <person name="Yoshida Y."/>
            <person name="Koutsovoulos G."/>
            <person name="Laetsch D."/>
            <person name="Stevens L."/>
            <person name="Kumar S."/>
            <person name="Horikawa D."/>
            <person name="Ishino K."/>
            <person name="Komine S."/>
            <person name="Tomita M."/>
            <person name="Blaxter M."/>
            <person name="Arakawa K."/>
        </authorList>
    </citation>
    <scope>NUCLEOTIDE SEQUENCE [LARGE SCALE GENOMIC DNA]</scope>
    <source>
        <strain evidence="4">Z151</strain>
    </source>
</reference>
<dbReference type="Gene3D" id="1.10.720.30">
    <property type="entry name" value="SAP domain"/>
    <property type="match status" value="1"/>
</dbReference>
<accession>A0A9X6NH56</accession>
<dbReference type="InterPro" id="IPR036361">
    <property type="entry name" value="SAP_dom_sf"/>
</dbReference>
<gene>
    <name evidence="3" type="ORF">BV898_18191</name>
</gene>
<feature type="region of interest" description="Disordered" evidence="1">
    <location>
        <begin position="126"/>
        <end position="165"/>
    </location>
</feature>
<comment type="caution">
    <text evidence="3">The sequence shown here is derived from an EMBL/GenBank/DDBJ whole genome shotgun (WGS) entry which is preliminary data.</text>
</comment>
<evidence type="ECO:0000259" key="2">
    <source>
        <dbReference type="PROSITE" id="PS50800"/>
    </source>
</evidence>
<protein>
    <recommendedName>
        <fullName evidence="2">SAP domain-containing protein</fullName>
    </recommendedName>
</protein>
<keyword evidence="4" id="KW-1185">Reference proteome</keyword>
<name>A0A9X6NH56_HYPEX</name>
<evidence type="ECO:0000256" key="1">
    <source>
        <dbReference type="SAM" id="MobiDB-lite"/>
    </source>
</evidence>
<organism evidence="3 4">
    <name type="scientific">Hypsibius exemplaris</name>
    <name type="common">Freshwater tardigrade</name>
    <dbReference type="NCBI Taxonomy" id="2072580"/>
    <lineage>
        <taxon>Eukaryota</taxon>
        <taxon>Metazoa</taxon>
        <taxon>Ecdysozoa</taxon>
        <taxon>Tardigrada</taxon>
        <taxon>Eutardigrada</taxon>
        <taxon>Parachela</taxon>
        <taxon>Hypsibioidea</taxon>
        <taxon>Hypsibiidae</taxon>
        <taxon>Hypsibius</taxon>
    </lineage>
</organism>
<proteinExistence type="predicted"/>
<evidence type="ECO:0000313" key="3">
    <source>
        <dbReference type="EMBL" id="OWA53770.1"/>
    </source>
</evidence>
<dbReference type="OrthoDB" id="445357at2759"/>
<dbReference type="SUPFAM" id="SSF68906">
    <property type="entry name" value="SAP domain"/>
    <property type="match status" value="1"/>
</dbReference>